<gene>
    <name evidence="9" type="ORF">HPP92_009310</name>
</gene>
<organism evidence="9 10">
    <name type="scientific">Vanilla planifolia</name>
    <name type="common">Vanilla</name>
    <dbReference type="NCBI Taxonomy" id="51239"/>
    <lineage>
        <taxon>Eukaryota</taxon>
        <taxon>Viridiplantae</taxon>
        <taxon>Streptophyta</taxon>
        <taxon>Embryophyta</taxon>
        <taxon>Tracheophyta</taxon>
        <taxon>Spermatophyta</taxon>
        <taxon>Magnoliopsida</taxon>
        <taxon>Liliopsida</taxon>
        <taxon>Asparagales</taxon>
        <taxon>Orchidaceae</taxon>
        <taxon>Vanilloideae</taxon>
        <taxon>Vanilleae</taxon>
        <taxon>Vanilla</taxon>
    </lineage>
</organism>
<feature type="domain" description="SEC63" evidence="8">
    <location>
        <begin position="4"/>
        <end position="260"/>
    </location>
</feature>
<dbReference type="Proteomes" id="UP000639772">
    <property type="component" value="Unassembled WGS sequence"/>
</dbReference>
<dbReference type="SMART" id="SM00973">
    <property type="entry name" value="Sec63"/>
    <property type="match status" value="1"/>
</dbReference>
<evidence type="ECO:0000256" key="7">
    <source>
        <dbReference type="ARBA" id="ARBA00023186"/>
    </source>
</evidence>
<keyword evidence="7" id="KW-0143">Chaperone</keyword>
<dbReference type="PANTHER" id="PTHR24075:SF6">
    <property type="entry name" value="ACTIVATING SIGNAL COINTEGRATOR 1 COMPLEX SUBUNIT 3"/>
    <property type="match status" value="1"/>
</dbReference>
<dbReference type="EMBL" id="JADCNM010000004">
    <property type="protein sequence ID" value="KAG0487215.1"/>
    <property type="molecule type" value="Genomic_DNA"/>
</dbReference>
<evidence type="ECO:0000313" key="9">
    <source>
        <dbReference type="EMBL" id="KAG0487215.1"/>
    </source>
</evidence>
<dbReference type="SUPFAM" id="SSF158702">
    <property type="entry name" value="Sec63 N-terminal domain-like"/>
    <property type="match status" value="1"/>
</dbReference>
<dbReference type="AlphaFoldDB" id="A0A835RFM3"/>
<evidence type="ECO:0000256" key="5">
    <source>
        <dbReference type="ARBA" id="ARBA00022989"/>
    </source>
</evidence>
<dbReference type="GO" id="GO:0005634">
    <property type="term" value="C:nucleus"/>
    <property type="evidence" value="ECO:0007669"/>
    <property type="project" value="TreeGrafter"/>
</dbReference>
<dbReference type="Pfam" id="PF02889">
    <property type="entry name" value="Sec63"/>
    <property type="match status" value="1"/>
</dbReference>
<name>A0A835RFM3_VANPL</name>
<evidence type="ECO:0000256" key="3">
    <source>
        <dbReference type="ARBA" id="ARBA00022692"/>
    </source>
</evidence>
<evidence type="ECO:0000256" key="4">
    <source>
        <dbReference type="ARBA" id="ARBA00022824"/>
    </source>
</evidence>
<dbReference type="FunFam" id="1.10.3380.10:FF:000002">
    <property type="entry name" value="Activating signal cointegrator 1 complex subunit 3"/>
    <property type="match status" value="1"/>
</dbReference>
<keyword evidence="3" id="KW-0812">Transmembrane</keyword>
<dbReference type="SUPFAM" id="SSF81296">
    <property type="entry name" value="E set domains"/>
    <property type="match status" value="1"/>
</dbReference>
<dbReference type="InterPro" id="IPR004179">
    <property type="entry name" value="Sec63-dom"/>
</dbReference>
<dbReference type="InterPro" id="IPR014756">
    <property type="entry name" value="Ig_E-set"/>
</dbReference>
<comment type="subcellular location">
    <subcellularLocation>
        <location evidence="2">Endoplasmic reticulum</location>
    </subcellularLocation>
    <subcellularLocation>
        <location evidence="1">Membrane</location>
        <topology evidence="1">Multi-pass membrane protein</topology>
    </subcellularLocation>
</comment>
<dbReference type="InterPro" id="IPR035892">
    <property type="entry name" value="C2_domain_sf"/>
</dbReference>
<comment type="caution">
    <text evidence="9">The sequence shown here is derived from an EMBL/GenBank/DDBJ whole genome shotgun (WGS) entry which is preliminary data.</text>
</comment>
<sequence>MRKSLMEHYLKRVPHLVDEDHLDDPHVKANLLLQAHFSRMDMPISDYVTDLKSVLDQSLRIIQAMIDISANSGWLSSTMNCMHLLQMVMQGLWYGKDSSLWMLPSMSDNILSHLNQLDIFSIKQLLEFSNSKLYMLLEKASALEVYEELLNFPRVKVKVNLSKDDAKDSASTFLNIRLAKTKKTSSSRAFVPRYPKMKDEAWWLVLGNVSTSELYALKRISFSDRLVTKMELPSMHINLQETKLFFISDCYLGLEQEIAIG</sequence>
<keyword evidence="5" id="KW-1133">Transmembrane helix</keyword>
<proteinExistence type="predicted"/>
<evidence type="ECO:0000256" key="6">
    <source>
        <dbReference type="ARBA" id="ARBA00023136"/>
    </source>
</evidence>
<evidence type="ECO:0000313" key="10">
    <source>
        <dbReference type="Proteomes" id="UP000639772"/>
    </source>
</evidence>
<dbReference type="OrthoDB" id="768598at2759"/>
<keyword evidence="4" id="KW-0256">Endoplasmic reticulum</keyword>
<reference evidence="9 10" key="1">
    <citation type="journal article" date="2020" name="Nat. Food">
        <title>A phased Vanilla planifolia genome enables genetic improvement of flavour and production.</title>
        <authorList>
            <person name="Hasing T."/>
            <person name="Tang H."/>
            <person name="Brym M."/>
            <person name="Khazi F."/>
            <person name="Huang T."/>
            <person name="Chambers A.H."/>
        </authorList>
    </citation>
    <scope>NUCLEOTIDE SEQUENCE [LARGE SCALE GENOMIC DNA]</scope>
    <source>
        <tissue evidence="9">Leaf</tissue>
    </source>
</reference>
<keyword evidence="6" id="KW-0472">Membrane</keyword>
<dbReference type="GO" id="GO:0005783">
    <property type="term" value="C:endoplasmic reticulum"/>
    <property type="evidence" value="ECO:0007669"/>
    <property type="project" value="UniProtKB-SubCell"/>
</dbReference>
<dbReference type="Gene3D" id="1.10.3380.10">
    <property type="entry name" value="Sec63 N-terminal domain-like domain"/>
    <property type="match status" value="1"/>
</dbReference>
<dbReference type="PANTHER" id="PTHR24075">
    <property type="entry name" value="SEC63 DOMAIN-CONTAINING"/>
    <property type="match status" value="1"/>
</dbReference>
<dbReference type="Gene3D" id="2.60.40.150">
    <property type="entry name" value="C2 domain"/>
    <property type="match status" value="1"/>
</dbReference>
<evidence type="ECO:0000259" key="8">
    <source>
        <dbReference type="SMART" id="SM00973"/>
    </source>
</evidence>
<accession>A0A835RFM3</accession>
<dbReference type="GO" id="GO:0043138">
    <property type="term" value="F:3'-5' DNA helicase activity"/>
    <property type="evidence" value="ECO:0007669"/>
    <property type="project" value="TreeGrafter"/>
</dbReference>
<protein>
    <recommendedName>
        <fullName evidence="8">SEC63 domain-containing protein</fullName>
    </recommendedName>
</protein>
<evidence type="ECO:0000256" key="2">
    <source>
        <dbReference type="ARBA" id="ARBA00004240"/>
    </source>
</evidence>
<dbReference type="GO" id="GO:0003723">
    <property type="term" value="F:RNA binding"/>
    <property type="evidence" value="ECO:0007669"/>
    <property type="project" value="TreeGrafter"/>
</dbReference>
<dbReference type="GO" id="GO:0016020">
    <property type="term" value="C:membrane"/>
    <property type="evidence" value="ECO:0007669"/>
    <property type="project" value="UniProtKB-SubCell"/>
</dbReference>
<evidence type="ECO:0000256" key="1">
    <source>
        <dbReference type="ARBA" id="ARBA00004141"/>
    </source>
</evidence>